<gene>
    <name evidence="3" type="ORF">Ade02nite_29990</name>
</gene>
<comment type="caution">
    <text evidence="3">The sequence shown here is derived from an EMBL/GenBank/DDBJ whole genome shotgun (WGS) entry which is preliminary data.</text>
</comment>
<feature type="transmembrane region" description="Helical" evidence="2">
    <location>
        <begin position="166"/>
        <end position="187"/>
    </location>
</feature>
<protein>
    <recommendedName>
        <fullName evidence="5">DUF1275 domain-containing protein</fullName>
    </recommendedName>
</protein>
<proteinExistence type="predicted"/>
<keyword evidence="2" id="KW-0812">Transmembrane</keyword>
<dbReference type="Pfam" id="PF06912">
    <property type="entry name" value="DUF1275"/>
    <property type="match status" value="1"/>
</dbReference>
<feature type="transmembrane region" description="Helical" evidence="2">
    <location>
        <begin position="96"/>
        <end position="119"/>
    </location>
</feature>
<evidence type="ECO:0000256" key="2">
    <source>
        <dbReference type="SAM" id="Phobius"/>
    </source>
</evidence>
<reference evidence="3 4" key="1">
    <citation type="submission" date="2021-01" db="EMBL/GenBank/DDBJ databases">
        <title>Whole genome shotgun sequence of Actinoplanes deccanensis NBRC 13994.</title>
        <authorList>
            <person name="Komaki H."/>
            <person name="Tamura T."/>
        </authorList>
    </citation>
    <scope>NUCLEOTIDE SEQUENCE [LARGE SCALE GENOMIC DNA]</scope>
    <source>
        <strain evidence="3 4">NBRC 13994</strain>
    </source>
</reference>
<name>A0ABQ3Y310_9ACTN</name>
<feature type="transmembrane region" description="Helical" evidence="2">
    <location>
        <begin position="48"/>
        <end position="65"/>
    </location>
</feature>
<dbReference type="InterPro" id="IPR010699">
    <property type="entry name" value="DUF1275"/>
</dbReference>
<evidence type="ECO:0008006" key="5">
    <source>
        <dbReference type="Google" id="ProtNLM"/>
    </source>
</evidence>
<accession>A0ABQ3Y310</accession>
<evidence type="ECO:0000313" key="3">
    <source>
        <dbReference type="EMBL" id="GID74358.1"/>
    </source>
</evidence>
<feature type="transmembrane region" description="Helical" evidence="2">
    <location>
        <begin position="72"/>
        <end position="90"/>
    </location>
</feature>
<keyword evidence="4" id="KW-1185">Reference proteome</keyword>
<sequence length="209" mass="20138">MVALAAAAGATDLLALTVLGGAFASIVTGNLVTLGFGVGTAEPSRIVPVAIAVTAYGLGVLLWRLLPATVTVPLLAELGLLAVLAGGLIADPGAGARRVLLAVAALAMGGQSVVGLRLRASTTYMTGALATALAGDLRKAGPALVPLMSLVAGAAATAALANVATWAAAVVPAVLVAVAAGCLRTPAGDTPPPRGSRATDTAAHPSGSR</sequence>
<evidence type="ECO:0000256" key="1">
    <source>
        <dbReference type="SAM" id="MobiDB-lite"/>
    </source>
</evidence>
<dbReference type="Proteomes" id="UP000609879">
    <property type="component" value="Unassembled WGS sequence"/>
</dbReference>
<dbReference type="EMBL" id="BOMI01000057">
    <property type="protein sequence ID" value="GID74358.1"/>
    <property type="molecule type" value="Genomic_DNA"/>
</dbReference>
<keyword evidence="2" id="KW-1133">Transmembrane helix</keyword>
<evidence type="ECO:0000313" key="4">
    <source>
        <dbReference type="Proteomes" id="UP000609879"/>
    </source>
</evidence>
<feature type="region of interest" description="Disordered" evidence="1">
    <location>
        <begin position="186"/>
        <end position="209"/>
    </location>
</feature>
<keyword evidence="2" id="KW-0472">Membrane</keyword>
<organism evidence="3 4">
    <name type="scientific">Paractinoplanes deccanensis</name>
    <dbReference type="NCBI Taxonomy" id="113561"/>
    <lineage>
        <taxon>Bacteria</taxon>
        <taxon>Bacillati</taxon>
        <taxon>Actinomycetota</taxon>
        <taxon>Actinomycetes</taxon>
        <taxon>Micromonosporales</taxon>
        <taxon>Micromonosporaceae</taxon>
        <taxon>Paractinoplanes</taxon>
    </lineage>
</organism>